<keyword evidence="7" id="KW-1185">Reference proteome</keyword>
<accession>A0A0F4ZKU4</accession>
<comment type="similarity">
    <text evidence="1">Belongs to the C/M/P thioester hydrolase family.</text>
</comment>
<sequence length="376" mass="41688">MASKDPESDRPTLLRPPPHDPNKSHIENTLELTELSQIEPDIFTNTRPPWHPAKARGIFGGGVIAQSIFAGQKTVRPDFVIHSCHCYFLLAGSSTIPLVYHVERVRDGRSFATRTVQARQRGACIFTITMSFVRRNSGGTKVLRHAIPGPDPSDVPPVPASNDDLDSGPHSHDDNADPYVPYVWRSPRITGELDAPGVYKRKCQHWMKARGIISTPPGSPEHIAALAYMSDSAFVASVPRIHGVWRFHSPPETPVPDHFKPSFREDVSHDGKFNGRDLTQLTDRPRIGMLVSLDHSIYFHNPEAIKADDWMLTDIHSPFAGDGRGVVISHIYSKEGTLLATCVQEGVTRLNPNGPDPINPDVPKEEKEKLDTKAKL</sequence>
<evidence type="ECO:0000313" key="7">
    <source>
        <dbReference type="Proteomes" id="UP000033483"/>
    </source>
</evidence>
<dbReference type="InterPro" id="IPR049450">
    <property type="entry name" value="ACOT8-like_C"/>
</dbReference>
<evidence type="ECO:0000256" key="2">
    <source>
        <dbReference type="ARBA" id="ARBA00022801"/>
    </source>
</evidence>
<dbReference type="Proteomes" id="UP000033483">
    <property type="component" value="Unassembled WGS sequence"/>
</dbReference>
<dbReference type="SUPFAM" id="SSF54637">
    <property type="entry name" value="Thioesterase/thiol ester dehydrase-isomerase"/>
    <property type="match status" value="2"/>
</dbReference>
<protein>
    <recommendedName>
        <fullName evidence="8">Acyl-CoA thioesterase II</fullName>
    </recommendedName>
</protein>
<dbReference type="CDD" id="cd03444">
    <property type="entry name" value="Thioesterase_II_repeat1"/>
    <property type="match status" value="1"/>
</dbReference>
<dbReference type="PANTHER" id="PTHR11066:SF34">
    <property type="entry name" value="ACYL-COENZYME A THIOESTERASE 8"/>
    <property type="match status" value="1"/>
</dbReference>
<organism evidence="6 7">
    <name type="scientific">Thielaviopsis punctulata</name>
    <dbReference type="NCBI Taxonomy" id="72032"/>
    <lineage>
        <taxon>Eukaryota</taxon>
        <taxon>Fungi</taxon>
        <taxon>Dikarya</taxon>
        <taxon>Ascomycota</taxon>
        <taxon>Pezizomycotina</taxon>
        <taxon>Sordariomycetes</taxon>
        <taxon>Hypocreomycetidae</taxon>
        <taxon>Microascales</taxon>
        <taxon>Ceratocystidaceae</taxon>
        <taxon>Thielaviopsis</taxon>
    </lineage>
</organism>
<dbReference type="AlphaFoldDB" id="A0A0F4ZKU4"/>
<feature type="region of interest" description="Disordered" evidence="3">
    <location>
        <begin position="350"/>
        <end position="376"/>
    </location>
</feature>
<evidence type="ECO:0000256" key="1">
    <source>
        <dbReference type="ARBA" id="ARBA00006538"/>
    </source>
</evidence>
<evidence type="ECO:0000256" key="3">
    <source>
        <dbReference type="SAM" id="MobiDB-lite"/>
    </source>
</evidence>
<dbReference type="InterPro" id="IPR029069">
    <property type="entry name" value="HotDog_dom_sf"/>
</dbReference>
<keyword evidence="2" id="KW-0378">Hydrolase</keyword>
<feature type="region of interest" description="Disordered" evidence="3">
    <location>
        <begin position="1"/>
        <end position="25"/>
    </location>
</feature>
<feature type="domain" description="Acyl-CoA thioesterase-like N-terminal HotDog" evidence="4">
    <location>
        <begin position="48"/>
        <end position="132"/>
    </location>
</feature>
<comment type="caution">
    <text evidence="6">The sequence shown here is derived from an EMBL/GenBank/DDBJ whole genome shotgun (WGS) entry which is preliminary data.</text>
</comment>
<gene>
    <name evidence="6" type="ORF">TD95_000812</name>
</gene>
<reference evidence="6 7" key="1">
    <citation type="submission" date="2015-03" db="EMBL/GenBank/DDBJ databases">
        <authorList>
            <person name="Radwan O."/>
            <person name="Al-Naeli F.A."/>
            <person name="Rendon G.A."/>
            <person name="Fields C."/>
        </authorList>
    </citation>
    <scope>NUCLEOTIDE SEQUENCE [LARGE SCALE GENOMIC DNA]</scope>
    <source>
        <strain evidence="6">CR-DP1</strain>
    </source>
</reference>
<dbReference type="EMBL" id="LAEV01000019">
    <property type="protein sequence ID" value="KKA31224.1"/>
    <property type="molecule type" value="Genomic_DNA"/>
</dbReference>
<dbReference type="InterPro" id="IPR042171">
    <property type="entry name" value="Acyl-CoA_hotdog"/>
</dbReference>
<dbReference type="GO" id="GO:0005782">
    <property type="term" value="C:peroxisomal matrix"/>
    <property type="evidence" value="ECO:0007669"/>
    <property type="project" value="UniProtKB-SubCell"/>
</dbReference>
<dbReference type="PANTHER" id="PTHR11066">
    <property type="entry name" value="ACYL-COA THIOESTERASE"/>
    <property type="match status" value="1"/>
</dbReference>
<dbReference type="Gene3D" id="2.40.160.210">
    <property type="entry name" value="Acyl-CoA thioesterase, double hotdog domain"/>
    <property type="match status" value="1"/>
</dbReference>
<dbReference type="GO" id="GO:0006637">
    <property type="term" value="P:acyl-CoA metabolic process"/>
    <property type="evidence" value="ECO:0007669"/>
    <property type="project" value="InterPro"/>
</dbReference>
<feature type="compositionally biased region" description="Pro residues" evidence="3">
    <location>
        <begin position="149"/>
        <end position="159"/>
    </location>
</feature>
<dbReference type="InterPro" id="IPR003703">
    <property type="entry name" value="Acyl_CoA_thio"/>
</dbReference>
<evidence type="ECO:0000259" key="4">
    <source>
        <dbReference type="Pfam" id="PF13622"/>
    </source>
</evidence>
<dbReference type="Pfam" id="PF13622">
    <property type="entry name" value="4HBT_3"/>
    <property type="match status" value="1"/>
</dbReference>
<dbReference type="InterPro" id="IPR049449">
    <property type="entry name" value="TesB_ACOT8-like_N"/>
</dbReference>
<dbReference type="Pfam" id="PF20789">
    <property type="entry name" value="4HBT_3C"/>
    <property type="match status" value="1"/>
</dbReference>
<dbReference type="CDD" id="cd03445">
    <property type="entry name" value="Thioesterase_II_repeat2"/>
    <property type="match status" value="1"/>
</dbReference>
<proteinExistence type="inferred from homology"/>
<dbReference type="OrthoDB" id="68328at2759"/>
<dbReference type="GO" id="GO:0047617">
    <property type="term" value="F:fatty acyl-CoA hydrolase activity"/>
    <property type="evidence" value="ECO:0007669"/>
    <property type="project" value="InterPro"/>
</dbReference>
<feature type="compositionally biased region" description="Basic and acidic residues" evidence="3">
    <location>
        <begin position="362"/>
        <end position="376"/>
    </location>
</feature>
<feature type="region of interest" description="Disordered" evidence="3">
    <location>
        <begin position="144"/>
        <end position="177"/>
    </location>
</feature>
<name>A0A0F4ZKU4_9PEZI</name>
<evidence type="ECO:0008006" key="8">
    <source>
        <dbReference type="Google" id="ProtNLM"/>
    </source>
</evidence>
<evidence type="ECO:0000313" key="6">
    <source>
        <dbReference type="EMBL" id="KKA31224.1"/>
    </source>
</evidence>
<feature type="domain" description="Acyl-CoA thioesterase-like C-terminal" evidence="5">
    <location>
        <begin position="184"/>
        <end position="347"/>
    </location>
</feature>
<evidence type="ECO:0000259" key="5">
    <source>
        <dbReference type="Pfam" id="PF20789"/>
    </source>
</evidence>
<dbReference type="GO" id="GO:0009062">
    <property type="term" value="P:fatty acid catabolic process"/>
    <property type="evidence" value="ECO:0007669"/>
    <property type="project" value="TreeGrafter"/>
</dbReference>